<dbReference type="SUPFAM" id="SSF52964">
    <property type="entry name" value="TolB, N-terminal domain"/>
    <property type="match status" value="1"/>
</dbReference>
<comment type="subcellular location">
    <subcellularLocation>
        <location evidence="1 7">Periplasm</location>
    </subcellularLocation>
</comment>
<comment type="caution">
    <text evidence="9">The sequence shown here is derived from an EMBL/GenBank/DDBJ whole genome shotgun (WGS) entry which is preliminary data.</text>
</comment>
<evidence type="ECO:0000313" key="9">
    <source>
        <dbReference type="EMBL" id="CAK8163420.1"/>
    </source>
</evidence>
<keyword evidence="4 7" id="KW-0732">Signal</keyword>
<comment type="function">
    <text evidence="7">Part of the Tol-Pal system, which plays a role in outer membrane invagination during cell division and is important for maintaining outer membrane integrity.</text>
</comment>
<dbReference type="Proteomes" id="UP001314181">
    <property type="component" value="Unassembled WGS sequence"/>
</dbReference>
<keyword evidence="3 7" id="KW-0132">Cell division</keyword>
<organism evidence="9 10">
    <name type="scientific">Candidatus Xenohaliotis californiensis</name>
    <dbReference type="NCBI Taxonomy" id="84677"/>
    <lineage>
        <taxon>Bacteria</taxon>
        <taxon>Pseudomonadati</taxon>
        <taxon>Pseudomonadota</taxon>
        <taxon>Alphaproteobacteria</taxon>
        <taxon>Rickettsiales</taxon>
        <taxon>Anaplasmataceae</taxon>
        <taxon>Candidatus Xenohaliotis</taxon>
    </lineage>
</organism>
<dbReference type="Gene3D" id="3.40.50.10070">
    <property type="entry name" value="TolB, N-terminal domain"/>
    <property type="match status" value="1"/>
</dbReference>
<evidence type="ECO:0000256" key="5">
    <source>
        <dbReference type="ARBA" id="ARBA00022764"/>
    </source>
</evidence>
<dbReference type="InterPro" id="IPR014167">
    <property type="entry name" value="Tol-Pal_TolB"/>
</dbReference>
<evidence type="ECO:0000256" key="4">
    <source>
        <dbReference type="ARBA" id="ARBA00022729"/>
    </source>
</evidence>
<comment type="similarity">
    <text evidence="2 7">Belongs to the TolB family.</text>
</comment>
<evidence type="ECO:0000256" key="7">
    <source>
        <dbReference type="HAMAP-Rule" id="MF_00671"/>
    </source>
</evidence>
<comment type="subunit">
    <text evidence="7">The Tol-Pal system is composed of five core proteins: the inner membrane proteins TolA, TolQ and TolR, the periplasmic protein TolB and the outer membrane protein Pal. They form a network linking the inner and outer membranes and the peptidoglycan layer.</text>
</comment>
<dbReference type="Pfam" id="PF04052">
    <property type="entry name" value="TolB_N"/>
    <property type="match status" value="1"/>
</dbReference>
<sequence length="432" mass="48295">MKKKISYFLILLITTYSSFAISHFNINIQRGGVKNIVIAIVGFTGYQGIDIVSIITNNFNSCDGFKILDESKHPENISIDNTPNLNLWKVANADAVLIGEIKKKDGEIELVYRLWDTVMKKQLSGKSITITQNNWQRVAHIISDNIYKSFSGDNGHFDTKIAYIAETGPSTKKTRRLAIMDQDGNNHQYLTNGSKTILTPRFSPNGEKIVYMSYENNMAKLYTHNILSGEEKTVFALDGISSAPRFSPKGDSIIMAISKNGHTNIHTGSLKTSKIKQLTRYRAISTSPSYSPDSKHIVFTSNRGGIPQIYTMNVDGSNVKRISFDKGSYTAPSWSPRGDYIAFTKSYNGSFFIGVMRPDGTGERILAKGFMVEGANWSPNGRMIIFSRQEKIGARKLRSKNKIVSLDIVSGYERNINTPQEAIDPTWSPFLH</sequence>
<evidence type="ECO:0000313" key="10">
    <source>
        <dbReference type="Proteomes" id="UP001314181"/>
    </source>
</evidence>
<dbReference type="Gene3D" id="2.120.10.30">
    <property type="entry name" value="TolB, C-terminal domain"/>
    <property type="match status" value="1"/>
</dbReference>
<dbReference type="EMBL" id="CAWVOK010000029">
    <property type="protein sequence ID" value="CAK8163420.1"/>
    <property type="molecule type" value="Genomic_DNA"/>
</dbReference>
<dbReference type="RefSeq" id="WP_338364614.1">
    <property type="nucleotide sequence ID" value="NZ_CAWVOK010000029.1"/>
</dbReference>
<dbReference type="InterPro" id="IPR011659">
    <property type="entry name" value="WD40"/>
</dbReference>
<dbReference type="Pfam" id="PF07676">
    <property type="entry name" value="PD40"/>
    <property type="match status" value="4"/>
</dbReference>
<protein>
    <recommendedName>
        <fullName evidence="7">Tol-Pal system protein TolB</fullName>
    </recommendedName>
</protein>
<dbReference type="InterPro" id="IPR011042">
    <property type="entry name" value="6-blade_b-propeller_TolB-like"/>
</dbReference>
<gene>
    <name evidence="7 9" type="primary">tolB</name>
    <name evidence="9" type="ORF">CAXC1_30022</name>
</gene>
<dbReference type="NCBIfam" id="TIGR02800">
    <property type="entry name" value="propeller_TolB"/>
    <property type="match status" value="1"/>
</dbReference>
<keyword evidence="5 7" id="KW-0574">Periplasm</keyword>
<name>A0ABM9N8W8_9RICK</name>
<evidence type="ECO:0000256" key="2">
    <source>
        <dbReference type="ARBA" id="ARBA00009820"/>
    </source>
</evidence>
<feature type="domain" description="TolB N-terminal" evidence="8">
    <location>
        <begin position="25"/>
        <end position="123"/>
    </location>
</feature>
<dbReference type="SUPFAM" id="SSF69304">
    <property type="entry name" value="Tricorn protease N-terminal domain"/>
    <property type="match status" value="1"/>
</dbReference>
<evidence type="ECO:0000259" key="8">
    <source>
        <dbReference type="Pfam" id="PF04052"/>
    </source>
</evidence>
<proteinExistence type="inferred from homology"/>
<dbReference type="HAMAP" id="MF_00671">
    <property type="entry name" value="TolB"/>
    <property type="match status" value="1"/>
</dbReference>
<keyword evidence="6 7" id="KW-0131">Cell cycle</keyword>
<dbReference type="InterPro" id="IPR007195">
    <property type="entry name" value="TolB_N"/>
</dbReference>
<evidence type="ECO:0000256" key="3">
    <source>
        <dbReference type="ARBA" id="ARBA00022618"/>
    </source>
</evidence>
<evidence type="ECO:0000256" key="6">
    <source>
        <dbReference type="ARBA" id="ARBA00023306"/>
    </source>
</evidence>
<dbReference type="PANTHER" id="PTHR36842">
    <property type="entry name" value="PROTEIN TOLB HOMOLOG"/>
    <property type="match status" value="1"/>
</dbReference>
<evidence type="ECO:0000256" key="1">
    <source>
        <dbReference type="ARBA" id="ARBA00004418"/>
    </source>
</evidence>
<dbReference type="PANTHER" id="PTHR36842:SF1">
    <property type="entry name" value="PROTEIN TOLB"/>
    <property type="match status" value="1"/>
</dbReference>
<accession>A0ABM9N8W8</accession>
<reference evidence="9 10" key="1">
    <citation type="submission" date="2024-01" db="EMBL/GenBank/DDBJ databases">
        <authorList>
            <person name="Kunselman E."/>
        </authorList>
    </citation>
    <scope>NUCLEOTIDE SEQUENCE [LARGE SCALE GENOMIC DNA]</scope>
    <source>
        <strain evidence="9">2 abalone samples</strain>
    </source>
</reference>
<keyword evidence="10" id="KW-1185">Reference proteome</keyword>